<sequence>MEPLLKYPLKLSSAAKQVGLIPSLFALGALFLALRFSVISKTENGIPVAGQASIFEPKWLLRLRFIRGSRSIIKQGYEKYRDLYIVRRWTSDVVIIGKHKYLEEIRAKTKDSVRSVEPFLLDLAGDYFKQGQAFLESDLQNRVLHQKLTPNIESLTPIMKSELEFALKQELPDIKAEDWVEVDPARVFARTIARIVARIWIGPDECRNEDWLVATTDFTENVFITGFILRFVPRFLRPVIGPWLPTYRSIVKSSADARRIVAGLARKRSPAKEKTDDYVKGDDVLQWTMDMANDKELEENNLAERILTLSLAAIHTTALTMAQALFDLCAHPENIDTLREELTDVLDTEGEWSKKGIDRLNKLDSLLKESQRFNSVFLLTFNRFLSVPVTLSNGVHLPARTRIAVPQYAMLNDPANVPGGNPEAYDPWRYSRLRSSEPSNSKKHLFAMTDSTHMAFGYGKYACPGRFFVANEIKMTLSHLLLRYDWKFPKGRGRPQNFTIDDNIYPDPSARVLMRRRAVSAKEEELLGF</sequence>
<evidence type="ECO:0000256" key="7">
    <source>
        <dbReference type="ARBA" id="ARBA00023004"/>
    </source>
</evidence>
<dbReference type="GO" id="GO:0004497">
    <property type="term" value="F:monooxygenase activity"/>
    <property type="evidence" value="ECO:0007669"/>
    <property type="project" value="UniProtKB-KW"/>
</dbReference>
<keyword evidence="5 9" id="KW-0479">Metal-binding</keyword>
<dbReference type="GO" id="GO:0020037">
    <property type="term" value="F:heme binding"/>
    <property type="evidence" value="ECO:0007669"/>
    <property type="project" value="InterPro"/>
</dbReference>
<dbReference type="EMBL" id="KZ679268">
    <property type="protein sequence ID" value="PTB37052.1"/>
    <property type="molecule type" value="Genomic_DNA"/>
</dbReference>
<dbReference type="GO" id="GO:0016705">
    <property type="term" value="F:oxidoreductase activity, acting on paired donors, with incorporation or reduction of molecular oxygen"/>
    <property type="evidence" value="ECO:0007669"/>
    <property type="project" value="InterPro"/>
</dbReference>
<evidence type="ECO:0000256" key="2">
    <source>
        <dbReference type="ARBA" id="ARBA00004167"/>
    </source>
</evidence>
<keyword evidence="4 9" id="KW-0349">Heme</keyword>
<dbReference type="STRING" id="1042311.A0A2T3YWX4"/>
<evidence type="ECO:0000256" key="8">
    <source>
        <dbReference type="ARBA" id="ARBA00023033"/>
    </source>
</evidence>
<comment type="similarity">
    <text evidence="3">Belongs to the cytochrome P450 family.</text>
</comment>
<protein>
    <recommendedName>
        <fullName evidence="12">Cytochrome P450 monooxygenase</fullName>
    </recommendedName>
</protein>
<comment type="subcellular location">
    <subcellularLocation>
        <location evidence="2">Membrane</location>
        <topology evidence="2">Single-pass membrane protein</topology>
    </subcellularLocation>
</comment>
<evidence type="ECO:0000313" key="11">
    <source>
        <dbReference type="Proteomes" id="UP000240493"/>
    </source>
</evidence>
<dbReference type="AlphaFoldDB" id="A0A2T3YWX4"/>
<dbReference type="InterPro" id="IPR001128">
    <property type="entry name" value="Cyt_P450"/>
</dbReference>
<organism evidence="10 11">
    <name type="scientific">Trichoderma asperellum (strain ATCC 204424 / CBS 433.97 / NBRC 101777)</name>
    <dbReference type="NCBI Taxonomy" id="1042311"/>
    <lineage>
        <taxon>Eukaryota</taxon>
        <taxon>Fungi</taxon>
        <taxon>Dikarya</taxon>
        <taxon>Ascomycota</taxon>
        <taxon>Pezizomycotina</taxon>
        <taxon>Sordariomycetes</taxon>
        <taxon>Hypocreomycetidae</taxon>
        <taxon>Hypocreales</taxon>
        <taxon>Hypocreaceae</taxon>
        <taxon>Trichoderma</taxon>
    </lineage>
</organism>
<dbReference type="PRINTS" id="PR00463">
    <property type="entry name" value="EP450I"/>
</dbReference>
<dbReference type="InterPro" id="IPR036396">
    <property type="entry name" value="Cyt_P450_sf"/>
</dbReference>
<dbReference type="PANTHER" id="PTHR46206:SF6">
    <property type="entry name" value="CYTOCHROME P450 MONOOXYGENASE AN1598-RELATED"/>
    <property type="match status" value="1"/>
</dbReference>
<keyword evidence="6" id="KW-0560">Oxidoreductase</keyword>
<dbReference type="Gene3D" id="1.10.630.10">
    <property type="entry name" value="Cytochrome P450"/>
    <property type="match status" value="1"/>
</dbReference>
<dbReference type="GO" id="GO:0016020">
    <property type="term" value="C:membrane"/>
    <property type="evidence" value="ECO:0007669"/>
    <property type="project" value="UniProtKB-SubCell"/>
</dbReference>
<keyword evidence="11" id="KW-1185">Reference proteome</keyword>
<evidence type="ECO:0000313" key="10">
    <source>
        <dbReference type="EMBL" id="PTB37052.1"/>
    </source>
</evidence>
<proteinExistence type="inferred from homology"/>
<dbReference type="CDD" id="cd11041">
    <property type="entry name" value="CYP503A1-like"/>
    <property type="match status" value="1"/>
</dbReference>
<dbReference type="InterPro" id="IPR002401">
    <property type="entry name" value="Cyt_P450_E_grp-I"/>
</dbReference>
<dbReference type="OrthoDB" id="1844152at2759"/>
<dbReference type="PANTHER" id="PTHR46206">
    <property type="entry name" value="CYTOCHROME P450"/>
    <property type="match status" value="1"/>
</dbReference>
<keyword evidence="8" id="KW-0503">Monooxygenase</keyword>
<evidence type="ECO:0000256" key="3">
    <source>
        <dbReference type="ARBA" id="ARBA00010617"/>
    </source>
</evidence>
<dbReference type="Pfam" id="PF00067">
    <property type="entry name" value="p450"/>
    <property type="match status" value="1"/>
</dbReference>
<feature type="binding site" description="axial binding residue" evidence="9">
    <location>
        <position position="463"/>
    </location>
    <ligand>
        <name>heme</name>
        <dbReference type="ChEBI" id="CHEBI:30413"/>
    </ligand>
    <ligandPart>
        <name>Fe</name>
        <dbReference type="ChEBI" id="CHEBI:18248"/>
    </ligandPart>
</feature>
<evidence type="ECO:0000256" key="4">
    <source>
        <dbReference type="ARBA" id="ARBA00022617"/>
    </source>
</evidence>
<accession>A0A2T3YWX4</accession>
<dbReference type="SUPFAM" id="SSF48264">
    <property type="entry name" value="Cytochrome P450"/>
    <property type="match status" value="1"/>
</dbReference>
<evidence type="ECO:0008006" key="12">
    <source>
        <dbReference type="Google" id="ProtNLM"/>
    </source>
</evidence>
<evidence type="ECO:0000256" key="6">
    <source>
        <dbReference type="ARBA" id="ARBA00023002"/>
    </source>
</evidence>
<evidence type="ECO:0000256" key="1">
    <source>
        <dbReference type="ARBA" id="ARBA00001971"/>
    </source>
</evidence>
<keyword evidence="7 9" id="KW-0408">Iron</keyword>
<evidence type="ECO:0000256" key="9">
    <source>
        <dbReference type="PIRSR" id="PIRSR602401-1"/>
    </source>
</evidence>
<comment type="cofactor">
    <cofactor evidence="1 9">
        <name>heme</name>
        <dbReference type="ChEBI" id="CHEBI:30413"/>
    </cofactor>
</comment>
<gene>
    <name evidence="10" type="ORF">M441DRAFT_200792</name>
</gene>
<dbReference type="GO" id="GO:0005506">
    <property type="term" value="F:iron ion binding"/>
    <property type="evidence" value="ECO:0007669"/>
    <property type="project" value="InterPro"/>
</dbReference>
<name>A0A2T3YWX4_TRIA4</name>
<evidence type="ECO:0000256" key="5">
    <source>
        <dbReference type="ARBA" id="ARBA00022723"/>
    </source>
</evidence>
<reference evidence="10 11" key="1">
    <citation type="submission" date="2016-07" db="EMBL/GenBank/DDBJ databases">
        <title>Multiple horizontal gene transfer events from other fungi enriched the ability of initially mycotrophic Trichoderma (Ascomycota) to feed on dead plant biomass.</title>
        <authorList>
            <consortium name="DOE Joint Genome Institute"/>
            <person name="Aerts A."/>
            <person name="Atanasova L."/>
            <person name="Chenthamara K."/>
            <person name="Zhang J."/>
            <person name="Grujic M."/>
            <person name="Henrissat B."/>
            <person name="Kuo A."/>
            <person name="Salamov A."/>
            <person name="Lipzen A."/>
            <person name="Labutti K."/>
            <person name="Barry K."/>
            <person name="Miao Y."/>
            <person name="Rahimi M.J."/>
            <person name="Shen Q."/>
            <person name="Grigoriev I.V."/>
            <person name="Kubicek C.P."/>
            <person name="Druzhinina I.S."/>
        </authorList>
    </citation>
    <scope>NUCLEOTIDE SEQUENCE [LARGE SCALE GENOMIC DNA]</scope>
    <source>
        <strain evidence="10 11">CBS 433.97</strain>
    </source>
</reference>
<dbReference type="Proteomes" id="UP000240493">
    <property type="component" value="Unassembled WGS sequence"/>
</dbReference>